<evidence type="ECO:0000313" key="2">
    <source>
        <dbReference type="EMBL" id="KTC64787.1"/>
    </source>
</evidence>
<dbReference type="InterPro" id="IPR042099">
    <property type="entry name" value="ANL_N_sf"/>
</dbReference>
<evidence type="ECO:0000313" key="3">
    <source>
        <dbReference type="EMBL" id="VEH82700.1"/>
    </source>
</evidence>
<reference evidence="3 5" key="2">
    <citation type="submission" date="2018-12" db="EMBL/GenBank/DDBJ databases">
        <authorList>
            <consortium name="Pathogen Informatics"/>
        </authorList>
    </citation>
    <scope>NUCLEOTIDE SEQUENCE [LARGE SCALE GENOMIC DNA]</scope>
    <source>
        <strain evidence="3 5">NCTC12735</strain>
        <plasmid evidence="5">5</plasmid>
    </source>
</reference>
<dbReference type="Pfam" id="PF00550">
    <property type="entry name" value="PP-binding"/>
    <property type="match status" value="1"/>
</dbReference>
<reference evidence="2 4" key="1">
    <citation type="submission" date="2015-11" db="EMBL/GenBank/DDBJ databases">
        <title>Identification of large and diverse effector repertoires of 38 Legionella species.</title>
        <authorList>
            <person name="Burstein D."/>
            <person name="Amaro F."/>
            <person name="Zusman T."/>
            <person name="Lifshitz Z."/>
            <person name="Cohen O."/>
            <person name="Gilbert J.A."/>
            <person name="Pupko T."/>
            <person name="Shuman H.A."/>
            <person name="Segal G."/>
        </authorList>
    </citation>
    <scope>NUCLEOTIDE SEQUENCE [LARGE SCALE GENOMIC DNA]</scope>
    <source>
        <strain evidence="2 4">1762-AUS-E</strain>
    </source>
</reference>
<evidence type="ECO:0000313" key="5">
    <source>
        <dbReference type="Proteomes" id="UP000281170"/>
    </source>
</evidence>
<dbReference type="SUPFAM" id="SSF56801">
    <property type="entry name" value="Acetyl-CoA synthetase-like"/>
    <property type="match status" value="1"/>
</dbReference>
<organism evidence="2 4">
    <name type="scientific">Legionella adelaidensis</name>
    <dbReference type="NCBI Taxonomy" id="45056"/>
    <lineage>
        <taxon>Bacteria</taxon>
        <taxon>Pseudomonadati</taxon>
        <taxon>Pseudomonadota</taxon>
        <taxon>Gammaproteobacteria</taxon>
        <taxon>Legionellales</taxon>
        <taxon>Legionellaceae</taxon>
        <taxon>Legionella</taxon>
    </lineage>
</organism>
<dbReference type="InterPro" id="IPR020845">
    <property type="entry name" value="AMP-binding_CS"/>
</dbReference>
<dbReference type="Pfam" id="PF00501">
    <property type="entry name" value="AMP-binding"/>
    <property type="match status" value="1"/>
</dbReference>
<dbReference type="Proteomes" id="UP000054859">
    <property type="component" value="Unassembled WGS sequence"/>
</dbReference>
<dbReference type="InterPro" id="IPR000873">
    <property type="entry name" value="AMP-dep_synth/lig_dom"/>
</dbReference>
<protein>
    <submittedName>
        <fullName evidence="2">Peptide synthetase, non-ribosomal</fullName>
    </submittedName>
</protein>
<dbReference type="Proteomes" id="UP000281170">
    <property type="component" value="Plasmid 5"/>
</dbReference>
<dbReference type="Gene3D" id="3.40.50.12780">
    <property type="entry name" value="N-terminal domain of ligase-like"/>
    <property type="match status" value="1"/>
</dbReference>
<feature type="domain" description="Carrier" evidence="1">
    <location>
        <begin position="1077"/>
        <end position="1152"/>
    </location>
</feature>
<dbReference type="SUPFAM" id="SSF53328">
    <property type="entry name" value="Formyltransferase"/>
    <property type="match status" value="1"/>
</dbReference>
<dbReference type="InterPro" id="IPR009081">
    <property type="entry name" value="PP-bd_ACP"/>
</dbReference>
<proteinExistence type="predicted"/>
<dbReference type="STRING" id="45056.Lade_2081"/>
<evidence type="ECO:0000259" key="1">
    <source>
        <dbReference type="PROSITE" id="PS50075"/>
    </source>
</evidence>
<dbReference type="Pfam" id="PF00975">
    <property type="entry name" value="Thioesterase"/>
    <property type="match status" value="1"/>
</dbReference>
<dbReference type="Gene3D" id="3.40.50.1820">
    <property type="entry name" value="alpha/beta hydrolase"/>
    <property type="match status" value="1"/>
</dbReference>
<dbReference type="Pfam" id="PF00551">
    <property type="entry name" value="Formyl_trans_N"/>
    <property type="match status" value="1"/>
</dbReference>
<dbReference type="OrthoDB" id="9803968at2"/>
<dbReference type="Gene3D" id="3.30.300.30">
    <property type="match status" value="1"/>
</dbReference>
<name>A0A0W0R118_9GAMM</name>
<dbReference type="InterPro" id="IPR029058">
    <property type="entry name" value="AB_hydrolase_fold"/>
</dbReference>
<dbReference type="PANTHER" id="PTHR45527:SF1">
    <property type="entry name" value="FATTY ACID SYNTHASE"/>
    <property type="match status" value="1"/>
</dbReference>
<dbReference type="EMBL" id="LNKA01000019">
    <property type="protein sequence ID" value="KTC64787.1"/>
    <property type="molecule type" value="Genomic_DNA"/>
</dbReference>
<gene>
    <name evidence="3" type="primary">dhbF</name>
    <name evidence="2" type="ORF">Lade_2081</name>
    <name evidence="3" type="ORF">NCTC12735_00106</name>
</gene>
<dbReference type="InterPro" id="IPR025110">
    <property type="entry name" value="AMP-bd_C"/>
</dbReference>
<dbReference type="PROSITE" id="PS50075">
    <property type="entry name" value="CARRIER"/>
    <property type="match status" value="1"/>
</dbReference>
<dbReference type="GO" id="GO:0044550">
    <property type="term" value="P:secondary metabolite biosynthetic process"/>
    <property type="evidence" value="ECO:0007669"/>
    <property type="project" value="TreeGrafter"/>
</dbReference>
<dbReference type="EMBL" id="LR134414">
    <property type="protein sequence ID" value="VEH82700.1"/>
    <property type="molecule type" value="Genomic_DNA"/>
</dbReference>
<dbReference type="InterPro" id="IPR036736">
    <property type="entry name" value="ACP-like_sf"/>
</dbReference>
<dbReference type="GO" id="GO:0005737">
    <property type="term" value="C:cytoplasm"/>
    <property type="evidence" value="ECO:0007669"/>
    <property type="project" value="TreeGrafter"/>
</dbReference>
<dbReference type="InterPro" id="IPR010071">
    <property type="entry name" value="AA_adenyl_dom"/>
</dbReference>
<dbReference type="Pfam" id="PF13193">
    <property type="entry name" value="AMP-binding_C"/>
    <property type="match status" value="1"/>
</dbReference>
<keyword evidence="4" id="KW-1185">Reference proteome</keyword>
<sequence length="1391" mass="158737">MFSCFLIGEDSLLIQCGKLLLEQSCKIEAIVSPLLSVQTWAKKQDIPCFPSLNDFQESSPRNVDYIFSIVNSYILSHSVLKFARKGSINYHDSILPKYAGVNATTWALLSEEREHGVSWHLIDAGIDEGDLLKQVKFPILPEDTAFSLNLRCYEYAVQSFKDLLVELVNENVKLQKQDLTQRSYFGVSAILPNFGFIDWEKFSGEYIKLFCKATTLGHYNNNIGSLKLYLANDYILIKEVEISEIASNFGPGLILDFTEDFLEISTISKAIKVKNIVSKQGKTLSPPEVMRHYGLKVGDQLPVFNEISAAEKKFYAQTIKHESYWLSELKNLNEHTTFPTSLKNEHKLRVLDTISFEPFIVKSQELLNNVLSAILIYLYRLNNFENTTVSFAIDDGNFSGHVENIYSKFIPVSTNWDSKETLGSIAEIIKNSVLVQKKYQTFFTDIAARHSVLEGKDLNTGIVINTTGISFIDKLPEKTLLYFDWCNSSKTLKIYESIDPQYHCGLLNVLLNNLANHILNIFKLLIEEPHTKAAHFDFLTTDESKTLVNNWGKGETVAIPQKSIYQIFSENVKNFPHKTAIIFGEQTVTYLELDEMACKVAAFIREKNLPSQSLVGVYLQRSPEMLGVILGILKANCIYVPLDTRYPFLKIETIIEESKFNYLFTTIPLKENLKTHFSKNINLKIHPIEKILDKNLAENKEINQPSFDSLAYVMFTSGTTGTPKGVMISQKNVLNYCYWFLATTEFNENSIIDFSSSIAFDLSVPCTIAPLIRGGCVAICSVEEKTNPKLYLKYLKKQKVTHVELTPGYVEMLLHYPSLVKNLKDLRYMMLGADVVHTEEVVKWKKLAPHHRIVNEYGPTEATVSVTSFFIDEKDFFNEASVPIGRPAFNSSAYIFDKYKNLCPIGMKGELFIGGSQVAEGYLNKPHMTQEKFVRLTIEDKEEVLYRTGDLAAWLPGGYLQFFGRNDFQVKIQGYRIELPAIESVLLKIPEIEQAVVLVQKGAVKEKYLRAYMVSNNKDISIVDIKKFLAAHFPSYMIPKEFCLTDKIPLRDNEKIDLVALKKQSFQMLTYEDQVNEELSENEKIIIGIWQRAFHIRAIDHHADFFDLGGDSLLALQIMLEIKQYFKKEIPLSYLFEYPTIAKLTAQIEKQLNKRENAGPVTLLKLAKGEHAIPLFLVHPVGGSIFWYKHLASLLSKRFTVYGIQDPSIDGHSLRFKSLEDMASYYLQEIQKIYKKECFYLAGASFGATVAFEMANQLQALNKKVGFLGLIDGWAHYPDNMMKENTTKLLINHDKKISGDKKEYLANLEEYRKELLQKYRFPKLKLDPFLFKASELWNDFIPIDHPVNGWSTYIDGKINKLLIPGNHETMLFQPNVKSLAMEITNILSTSI</sequence>
<accession>A0A0W0R118</accession>
<dbReference type="InterPro" id="IPR045851">
    <property type="entry name" value="AMP-bd_C_sf"/>
</dbReference>
<dbReference type="Gene3D" id="1.10.1200.10">
    <property type="entry name" value="ACP-like"/>
    <property type="match status" value="1"/>
</dbReference>
<evidence type="ECO:0000313" key="4">
    <source>
        <dbReference type="Proteomes" id="UP000054859"/>
    </source>
</evidence>
<dbReference type="InterPro" id="IPR036477">
    <property type="entry name" value="Formyl_transf_N_sf"/>
</dbReference>
<dbReference type="PANTHER" id="PTHR45527">
    <property type="entry name" value="NONRIBOSOMAL PEPTIDE SYNTHETASE"/>
    <property type="match status" value="1"/>
</dbReference>
<keyword evidence="3" id="KW-0614">Plasmid</keyword>
<dbReference type="SUPFAM" id="SSF47336">
    <property type="entry name" value="ACP-like"/>
    <property type="match status" value="1"/>
</dbReference>
<dbReference type="KEGG" id="ladl:NCTC12735_00106"/>
<dbReference type="InterPro" id="IPR002376">
    <property type="entry name" value="Formyl_transf_N"/>
</dbReference>
<dbReference type="GO" id="GO:0031177">
    <property type="term" value="F:phosphopantetheine binding"/>
    <property type="evidence" value="ECO:0007669"/>
    <property type="project" value="TreeGrafter"/>
</dbReference>
<geneLocation type="plasmid" evidence="3 5">
    <name>5</name>
</geneLocation>
<dbReference type="SUPFAM" id="SSF53474">
    <property type="entry name" value="alpha/beta-Hydrolases"/>
    <property type="match status" value="1"/>
</dbReference>
<dbReference type="PROSITE" id="PS00455">
    <property type="entry name" value="AMP_BINDING"/>
    <property type="match status" value="1"/>
</dbReference>
<dbReference type="CDD" id="cd05930">
    <property type="entry name" value="A_NRPS"/>
    <property type="match status" value="1"/>
</dbReference>
<dbReference type="GO" id="GO:0043041">
    <property type="term" value="P:amino acid activation for nonribosomal peptide biosynthetic process"/>
    <property type="evidence" value="ECO:0007669"/>
    <property type="project" value="TreeGrafter"/>
</dbReference>
<dbReference type="RefSeq" id="WP_058463129.1">
    <property type="nucleotide sequence ID" value="NZ_CAAAHS010000001.1"/>
</dbReference>
<dbReference type="InterPro" id="IPR001031">
    <property type="entry name" value="Thioesterase"/>
</dbReference>
<dbReference type="PATRIC" id="fig|45056.6.peg.2151"/>
<dbReference type="NCBIfam" id="TIGR01733">
    <property type="entry name" value="AA-adenyl-dom"/>
    <property type="match status" value="1"/>
</dbReference>
<dbReference type="Gene3D" id="3.40.50.12230">
    <property type="match status" value="1"/>
</dbReference>